<evidence type="ECO:0000259" key="1">
    <source>
        <dbReference type="Pfam" id="PF24758"/>
    </source>
</evidence>
<protein>
    <recommendedName>
        <fullName evidence="1">F-box/LRR-repeat protein 15/At3g58940/PEG3-like LRR domain-containing protein</fullName>
    </recommendedName>
</protein>
<dbReference type="InterPro" id="IPR055411">
    <property type="entry name" value="LRR_FXL15/At3g58940/PEG3-like"/>
</dbReference>
<dbReference type="EnsemblPlants" id="OPUNC07G09310.1">
    <property type="protein sequence ID" value="OPUNC07G09310.1"/>
    <property type="gene ID" value="OPUNC07G09310"/>
</dbReference>
<organism evidence="2">
    <name type="scientific">Oryza punctata</name>
    <name type="common">Red rice</name>
    <dbReference type="NCBI Taxonomy" id="4537"/>
    <lineage>
        <taxon>Eukaryota</taxon>
        <taxon>Viridiplantae</taxon>
        <taxon>Streptophyta</taxon>
        <taxon>Embryophyta</taxon>
        <taxon>Tracheophyta</taxon>
        <taxon>Spermatophyta</taxon>
        <taxon>Magnoliopsida</taxon>
        <taxon>Liliopsida</taxon>
        <taxon>Poales</taxon>
        <taxon>Poaceae</taxon>
        <taxon>BOP clade</taxon>
        <taxon>Oryzoideae</taxon>
        <taxon>Oryzeae</taxon>
        <taxon>Oryzinae</taxon>
        <taxon>Oryza</taxon>
    </lineage>
</organism>
<name>A0A0E0LJB1_ORYPU</name>
<dbReference type="HOGENOM" id="CLU_2112892_0_0_1"/>
<sequence length="115" mass="12853">MPPSKLFIFPCSSISDVRIVSFRSLRINSPSLRSIAVRIANYRHIGQCQLKELIIEDSPLIQKFVHLAVRNNLQVSVNFAPKLEAVGCLCDVSESRFIFGTTIMNVTMAFPSKAL</sequence>
<evidence type="ECO:0000313" key="2">
    <source>
        <dbReference type="EnsemblPlants" id="OPUNC07G09310.1"/>
    </source>
</evidence>
<reference evidence="2" key="1">
    <citation type="submission" date="2015-04" db="UniProtKB">
        <authorList>
            <consortium name="EnsemblPlants"/>
        </authorList>
    </citation>
    <scope>IDENTIFICATION</scope>
</reference>
<accession>A0A0E0LJB1</accession>
<proteinExistence type="predicted"/>
<feature type="domain" description="F-box/LRR-repeat protein 15/At3g58940/PEG3-like LRR" evidence="1">
    <location>
        <begin position="20"/>
        <end position="109"/>
    </location>
</feature>
<dbReference type="Proteomes" id="UP000026962">
    <property type="component" value="Chromosome 7"/>
</dbReference>
<keyword evidence="3" id="KW-1185">Reference proteome</keyword>
<dbReference type="Gramene" id="OPUNC07G09310.1">
    <property type="protein sequence ID" value="OPUNC07G09310.1"/>
    <property type="gene ID" value="OPUNC07G09310"/>
</dbReference>
<dbReference type="Pfam" id="PF24758">
    <property type="entry name" value="LRR_At5g56370"/>
    <property type="match status" value="1"/>
</dbReference>
<dbReference type="STRING" id="4537.A0A0E0LJB1"/>
<reference evidence="2" key="2">
    <citation type="submission" date="2018-05" db="EMBL/GenBank/DDBJ databases">
        <title>OpunRS2 (Oryza punctata Reference Sequence Version 2).</title>
        <authorList>
            <person name="Zhang J."/>
            <person name="Kudrna D."/>
            <person name="Lee S."/>
            <person name="Talag J."/>
            <person name="Welchert J."/>
            <person name="Wing R.A."/>
        </authorList>
    </citation>
    <scope>NUCLEOTIDE SEQUENCE [LARGE SCALE GENOMIC DNA]</scope>
</reference>
<evidence type="ECO:0000313" key="3">
    <source>
        <dbReference type="Proteomes" id="UP000026962"/>
    </source>
</evidence>
<dbReference type="AlphaFoldDB" id="A0A0E0LJB1"/>